<dbReference type="SUPFAM" id="SSF56925">
    <property type="entry name" value="OMPA-like"/>
    <property type="match status" value="1"/>
</dbReference>
<dbReference type="PANTHER" id="PTHR34001">
    <property type="entry name" value="BLL7405 PROTEIN"/>
    <property type="match status" value="1"/>
</dbReference>
<organism evidence="7 8">
    <name type="scientific">Croceibacterium xixiisoli</name>
    <dbReference type="NCBI Taxonomy" id="1476466"/>
    <lineage>
        <taxon>Bacteria</taxon>
        <taxon>Pseudomonadati</taxon>
        <taxon>Pseudomonadota</taxon>
        <taxon>Alphaproteobacteria</taxon>
        <taxon>Sphingomonadales</taxon>
        <taxon>Erythrobacteraceae</taxon>
        <taxon>Croceibacterium</taxon>
    </lineage>
</organism>
<keyword evidence="8" id="KW-1185">Reference proteome</keyword>
<name>A0A6I4TTL1_9SPHN</name>
<evidence type="ECO:0000256" key="2">
    <source>
        <dbReference type="ARBA" id="ARBA00022729"/>
    </source>
</evidence>
<protein>
    <submittedName>
        <fullName evidence="7">Outer membrane beta-barrel protein</fullName>
    </submittedName>
</protein>
<comment type="subcellular location">
    <subcellularLocation>
        <location evidence="1">Membrane</location>
    </subcellularLocation>
</comment>
<evidence type="ECO:0000256" key="5">
    <source>
        <dbReference type="SAM" id="SignalP"/>
    </source>
</evidence>
<dbReference type="Gene3D" id="2.40.160.20">
    <property type="match status" value="1"/>
</dbReference>
<keyword evidence="2 5" id="KW-0732">Signal</keyword>
<proteinExistence type="inferred from homology"/>
<evidence type="ECO:0000313" key="7">
    <source>
        <dbReference type="EMBL" id="MXO98560.1"/>
    </source>
</evidence>
<dbReference type="GO" id="GO:0016020">
    <property type="term" value="C:membrane"/>
    <property type="evidence" value="ECO:0007669"/>
    <property type="project" value="UniProtKB-SubCell"/>
</dbReference>
<accession>A0A6I4TTL1</accession>
<evidence type="ECO:0000313" key="8">
    <source>
        <dbReference type="Proteomes" id="UP000469430"/>
    </source>
</evidence>
<dbReference type="PANTHER" id="PTHR34001:SF3">
    <property type="entry name" value="BLL7405 PROTEIN"/>
    <property type="match status" value="1"/>
</dbReference>
<keyword evidence="3" id="KW-0472">Membrane</keyword>
<evidence type="ECO:0000259" key="6">
    <source>
        <dbReference type="Pfam" id="PF13505"/>
    </source>
</evidence>
<evidence type="ECO:0000256" key="1">
    <source>
        <dbReference type="ARBA" id="ARBA00004370"/>
    </source>
</evidence>
<dbReference type="AlphaFoldDB" id="A0A6I4TTL1"/>
<dbReference type="Pfam" id="PF13505">
    <property type="entry name" value="OMP_b-brl"/>
    <property type="match status" value="1"/>
</dbReference>
<dbReference type="InterPro" id="IPR051692">
    <property type="entry name" value="OMP-like"/>
</dbReference>
<dbReference type="InterPro" id="IPR011250">
    <property type="entry name" value="OMP/PagP_B-barrel"/>
</dbReference>
<comment type="caution">
    <text evidence="7">The sequence shown here is derived from an EMBL/GenBank/DDBJ whole genome shotgun (WGS) entry which is preliminary data.</text>
</comment>
<dbReference type="OrthoDB" id="9815357at2"/>
<dbReference type="EMBL" id="WTYJ01000001">
    <property type="protein sequence ID" value="MXO98560.1"/>
    <property type="molecule type" value="Genomic_DNA"/>
</dbReference>
<dbReference type="RefSeq" id="WP_161390189.1">
    <property type="nucleotide sequence ID" value="NZ_JBHSCP010000001.1"/>
</dbReference>
<gene>
    <name evidence="7" type="ORF">GRI97_06115</name>
</gene>
<comment type="similarity">
    <text evidence="4">Belongs to the Omp25/RopB family.</text>
</comment>
<feature type="domain" description="Outer membrane protein beta-barrel" evidence="6">
    <location>
        <begin position="68"/>
        <end position="286"/>
    </location>
</feature>
<dbReference type="Proteomes" id="UP000469430">
    <property type="component" value="Unassembled WGS sequence"/>
</dbReference>
<feature type="chain" id="PRO_5026337599" evidence="5">
    <location>
        <begin position="25"/>
        <end position="286"/>
    </location>
</feature>
<evidence type="ECO:0000256" key="4">
    <source>
        <dbReference type="ARBA" id="ARBA00038306"/>
    </source>
</evidence>
<sequence>MSKRNFLSAALVGTAVAVSSPVMAQDSSTNFDGPYASVFVGYGIKAGSGDGRLEFDTDRTGRYDDTVFLSSPPAAPNTNAFNPGFCGGIALTNTPAGGCRDDKNGVEFGARVGWDARVSESFVVGAVLEASANRSRDGSAGYSTTPAAYNFDRQLDHAFSGRLRAGYTPDGRSLFYATGGASIARINHDFWTINNSANSFTQMNDGERVWGWQAGGGGEMMLTDKISLGVEYLYNRYNDHKYFVAVGPGTAPPTNPFRLVSDGTNMRPQDKRFDFHSVRASVSYKF</sequence>
<feature type="signal peptide" evidence="5">
    <location>
        <begin position="1"/>
        <end position="24"/>
    </location>
</feature>
<reference evidence="7 8" key="1">
    <citation type="submission" date="2019-12" db="EMBL/GenBank/DDBJ databases">
        <title>Genomic-based taxomic classification of the family Erythrobacteraceae.</title>
        <authorList>
            <person name="Xu L."/>
        </authorList>
    </citation>
    <scope>NUCLEOTIDE SEQUENCE [LARGE SCALE GENOMIC DNA]</scope>
    <source>
        <strain evidence="7 8">S36</strain>
    </source>
</reference>
<evidence type="ECO:0000256" key="3">
    <source>
        <dbReference type="ARBA" id="ARBA00023136"/>
    </source>
</evidence>
<dbReference type="InterPro" id="IPR027385">
    <property type="entry name" value="Beta-barrel_OMP"/>
</dbReference>